<name>A0AB38D4Q7_9MYCO</name>
<comment type="caution">
    <text evidence="1">The sequence shown here is derived from an EMBL/GenBank/DDBJ whole genome shotgun (WGS) entry which is preliminary data.</text>
</comment>
<evidence type="ECO:0000313" key="1">
    <source>
        <dbReference type="EMBL" id="SIB76959.1"/>
    </source>
</evidence>
<organism evidence="1 2">
    <name type="scientific">Mycobacteroides abscessus subsp. abscessus</name>
    <dbReference type="NCBI Taxonomy" id="1185650"/>
    <lineage>
        <taxon>Bacteria</taxon>
        <taxon>Bacillati</taxon>
        <taxon>Actinomycetota</taxon>
        <taxon>Actinomycetes</taxon>
        <taxon>Mycobacteriales</taxon>
        <taxon>Mycobacteriaceae</taxon>
        <taxon>Mycobacteroides</taxon>
        <taxon>Mycobacteroides abscessus</taxon>
    </lineage>
</organism>
<dbReference type="AlphaFoldDB" id="A0AB38D4Q7"/>
<evidence type="ECO:0000313" key="2">
    <source>
        <dbReference type="Proteomes" id="UP000185210"/>
    </source>
</evidence>
<gene>
    <name evidence="1" type="ORF">SAMEA2070301_04490</name>
</gene>
<dbReference type="Proteomes" id="UP000185210">
    <property type="component" value="Unassembled WGS sequence"/>
</dbReference>
<dbReference type="EMBL" id="FSHM01000008">
    <property type="protein sequence ID" value="SIB76959.1"/>
    <property type="molecule type" value="Genomic_DNA"/>
</dbReference>
<accession>A0AB38D4Q7</accession>
<protein>
    <recommendedName>
        <fullName evidence="3">Abortive infection protein-like C-terminal domain-containing protein</fullName>
    </recommendedName>
</protein>
<sequence>MARLKRSLEARDGAQAIGDMKCVVESIARIVHEIDGAPAGSDDSFQKVVSAASKLLKNQPGDHLADTTPFGDMANQAGKIAVHLATIRNQYGGGHGRPRTPDLRDEMVVLALDGGLLWSKWALRRLGYFSEGRPQPLIDALIGPEQQIFHSGVLARRLRSANLAIAEAHHQRAIGVAVGQRAARQTIVVRQDGMYACQESDDTTIWPRDYRIGLVDGLWFSIDGKLTMTPESALDGVKILEPLADCSEELARLVGRLPSESVNEFDPDTHEAAQAIRARIPSRPHPEAAPLNALADFVSPYPF</sequence>
<evidence type="ECO:0008006" key="3">
    <source>
        <dbReference type="Google" id="ProtNLM"/>
    </source>
</evidence>
<proteinExistence type="predicted"/>
<reference evidence="1 2" key="1">
    <citation type="submission" date="2016-11" db="EMBL/GenBank/DDBJ databases">
        <authorList>
            <consortium name="Pathogen Informatics"/>
        </authorList>
    </citation>
    <scope>NUCLEOTIDE SEQUENCE [LARGE SCALE GENOMIC DNA]</scope>
    <source>
        <strain evidence="1 2">104</strain>
    </source>
</reference>
<dbReference type="RefSeq" id="WP_131723181.1">
    <property type="nucleotide sequence ID" value="NZ_FSFL01000024.1"/>
</dbReference>